<gene>
    <name evidence="2" type="ORF">KMZ29_20605</name>
</gene>
<dbReference type="PANTHER" id="PTHR30199:SF0">
    <property type="entry name" value="INNER MEMBRANE PROTEIN YDCO"/>
    <property type="match status" value="1"/>
</dbReference>
<dbReference type="GO" id="GO:0042925">
    <property type="term" value="F:benzoate transmembrane transporter activity"/>
    <property type="evidence" value="ECO:0007669"/>
    <property type="project" value="InterPro"/>
</dbReference>
<dbReference type="InterPro" id="IPR004711">
    <property type="entry name" value="Benzoate_Transporter"/>
</dbReference>
<dbReference type="RefSeq" id="WP_215624348.1">
    <property type="nucleotide sequence ID" value="NZ_CP076134.1"/>
</dbReference>
<keyword evidence="1" id="KW-1133">Transmembrane helix</keyword>
<evidence type="ECO:0000313" key="3">
    <source>
        <dbReference type="Proteomes" id="UP000680839"/>
    </source>
</evidence>
<dbReference type="Pfam" id="PF03594">
    <property type="entry name" value="BenE"/>
    <property type="match status" value="1"/>
</dbReference>
<feature type="transmembrane region" description="Helical" evidence="1">
    <location>
        <begin position="136"/>
        <end position="154"/>
    </location>
</feature>
<proteinExistence type="predicted"/>
<feature type="transmembrane region" description="Helical" evidence="1">
    <location>
        <begin position="338"/>
        <end position="358"/>
    </location>
</feature>
<name>A0A975NKS6_9BRAD</name>
<feature type="transmembrane region" description="Helical" evidence="1">
    <location>
        <begin position="187"/>
        <end position="207"/>
    </location>
</feature>
<evidence type="ECO:0000256" key="1">
    <source>
        <dbReference type="SAM" id="Phobius"/>
    </source>
</evidence>
<dbReference type="AlphaFoldDB" id="A0A975NKS6"/>
<organism evidence="2 3">
    <name type="scientific">Bradyrhizobium sediminis</name>
    <dbReference type="NCBI Taxonomy" id="2840469"/>
    <lineage>
        <taxon>Bacteria</taxon>
        <taxon>Pseudomonadati</taxon>
        <taxon>Pseudomonadota</taxon>
        <taxon>Alphaproteobacteria</taxon>
        <taxon>Hyphomicrobiales</taxon>
        <taxon>Nitrobacteraceae</taxon>
        <taxon>Bradyrhizobium</taxon>
    </lineage>
</organism>
<feature type="transmembrane region" description="Helical" evidence="1">
    <location>
        <begin position="85"/>
        <end position="106"/>
    </location>
</feature>
<feature type="transmembrane region" description="Helical" evidence="1">
    <location>
        <begin position="306"/>
        <end position="326"/>
    </location>
</feature>
<dbReference type="EMBL" id="CP076134">
    <property type="protein sequence ID" value="QWG15874.1"/>
    <property type="molecule type" value="Genomic_DNA"/>
</dbReference>
<accession>A0A975NKS6</accession>
<dbReference type="Proteomes" id="UP000680839">
    <property type="component" value="Chromosome"/>
</dbReference>
<evidence type="ECO:0000313" key="2">
    <source>
        <dbReference type="EMBL" id="QWG15874.1"/>
    </source>
</evidence>
<feature type="transmembrane region" description="Helical" evidence="1">
    <location>
        <begin position="160"/>
        <end position="180"/>
    </location>
</feature>
<dbReference type="PANTHER" id="PTHR30199">
    <property type="entry name" value="MFS FAMILY TRANSPORTER, PREDICTED SUBSTRATE BENZOATE"/>
    <property type="match status" value="1"/>
</dbReference>
<feature type="transmembrane region" description="Helical" evidence="1">
    <location>
        <begin position="21"/>
        <end position="47"/>
    </location>
</feature>
<sequence>MLIQIERPTERPPGVGRIISDFGVLYASNGFIGWLFAVTGPVAIILAVGSNGGLSEREIASWIFGVFFFNGLITLLFSGLYRQPFVFFWTIPGTVIVGQSLTHLTFPEVVGAFYATGLLMLVLGASGWVKRVMQLVPMPIVMGMVAGVFLRFGLELVRAVFADTFIVGPMVAIWLILSAIPRLGRRIPPIIGALLVGASTTVLFSRFDATATLQFELIRPVFQTPVWSIAAMVELVVPLAITVLVVQNGQGFAVLRAAGHTPPINAVTMACGIGSVISAVVGGVSSCLTGPTNAIVVSSGEQKRQYSAAMFVGCLALVFGLLAPTFTRLLLVSPKPLVMALAGLAMLRVLQTAFVTAFKERFSLGALLAFLVTVADVPLLNVGAAFWGLVSGFAISWLLERSDFEAEARS</sequence>
<feature type="transmembrane region" description="Helical" evidence="1">
    <location>
        <begin position="59"/>
        <end position="78"/>
    </location>
</feature>
<feature type="transmembrane region" description="Helical" evidence="1">
    <location>
        <begin position="266"/>
        <end position="286"/>
    </location>
</feature>
<keyword evidence="1" id="KW-0812">Transmembrane</keyword>
<protein>
    <submittedName>
        <fullName evidence="2">Benzoate/H(+) symporter BenE family transporter</fullName>
    </submittedName>
</protein>
<feature type="transmembrane region" description="Helical" evidence="1">
    <location>
        <begin position="112"/>
        <end position="129"/>
    </location>
</feature>
<feature type="transmembrane region" description="Helical" evidence="1">
    <location>
        <begin position="227"/>
        <end position="246"/>
    </location>
</feature>
<dbReference type="GO" id="GO:0005886">
    <property type="term" value="C:plasma membrane"/>
    <property type="evidence" value="ECO:0007669"/>
    <property type="project" value="TreeGrafter"/>
</dbReference>
<keyword evidence="1" id="KW-0472">Membrane</keyword>
<reference evidence="2" key="1">
    <citation type="submission" date="2021-06" db="EMBL/GenBank/DDBJ databases">
        <title>Bradyrhizobium sp. S2-20-1 Genome sequencing.</title>
        <authorList>
            <person name="Jin L."/>
        </authorList>
    </citation>
    <scope>NUCLEOTIDE SEQUENCE</scope>
    <source>
        <strain evidence="2">S2-20-1</strain>
    </source>
</reference>